<keyword evidence="2" id="KW-1185">Reference proteome</keyword>
<dbReference type="EMBL" id="KT070867">
    <property type="protein sequence ID" value="AKQ08329.1"/>
    <property type="molecule type" value="Genomic_DNA"/>
</dbReference>
<evidence type="ECO:0000313" key="1">
    <source>
        <dbReference type="EMBL" id="AKQ08329.1"/>
    </source>
</evidence>
<gene>
    <name evidence="1" type="ORF">PBC2_014</name>
</gene>
<name>A0A218KBR4_9CAUD</name>
<reference evidence="1 2" key="1">
    <citation type="submission" date="2015-06" db="EMBL/GenBank/DDBJ databases">
        <title>Complete genome sequence of Bacillus cereus phage PBC2.</title>
        <authorList>
            <person name="Kong M."/>
            <person name="Ryu S."/>
        </authorList>
    </citation>
    <scope>NUCLEOTIDE SEQUENCE [LARGE SCALE GENOMIC DNA]</scope>
</reference>
<protein>
    <submittedName>
        <fullName evidence="1">Uncharacterized protein</fullName>
    </submittedName>
</protein>
<organism evidence="1 2">
    <name type="scientific">Bacillus phage PBC2</name>
    <dbReference type="NCBI Taxonomy" id="1675029"/>
    <lineage>
        <taxon>Viruses</taxon>
        <taxon>Duplodnaviria</taxon>
        <taxon>Heunggongvirae</taxon>
        <taxon>Uroviricota</taxon>
        <taxon>Caudoviricetes</taxon>
        <taxon>Andregratiavirinae</taxon>
        <taxon>Haetaevirus</taxon>
        <taxon>Haetaevirus PBC2</taxon>
    </lineage>
</organism>
<evidence type="ECO:0000313" key="2">
    <source>
        <dbReference type="Proteomes" id="UP000223102"/>
    </source>
</evidence>
<dbReference type="Proteomes" id="UP000223102">
    <property type="component" value="Segment"/>
</dbReference>
<sequence>MKIAHVYVCKEMEKYNWFEGSAIDSRYLSWDESIIIEFEDTEHLVEQLADYITQYADIPNNDFLEYTTNEIENNRFDYSQFEDDDNNKIDITEERPNGYLCDYTFTVTKVTQEIEYTF</sequence>
<accession>A0A218KBR4</accession>
<proteinExistence type="predicted"/>